<sequence length="337" mass="37751">MKPARKQELRALIVDIRGVAATDTETHARVQSGALTQLTKSMYCDTEAWNGLKDHEQTFLRCCAASRQSTKAVLVGRSAARINGVWVVAQSEPVTLAVPSGQPPSVAGSWTGYTYRYMQLPIDDILSDGPLRYTNAIRTAVDIARERGVREGVVAFESVFSGHNDIAVAHLRLECEAVIKRLAGTKGIGHARTALAQATRQSDSPYETLLRLILDAHRVPYRAQVKIGWFRVDFLVAENVVVEVDGWVKYEDVPHEVLRKQRQRDDWLNEQGFEVLHIYTGDILGDEASLIKRIRRAWERGQKRLPILETPKQYVPNGPGRHVEHGPAMADLLRAIY</sequence>
<evidence type="ECO:0000259" key="1">
    <source>
        <dbReference type="Pfam" id="PF04480"/>
    </source>
</evidence>
<dbReference type="Proteomes" id="UP001218071">
    <property type="component" value="Chromosome"/>
</dbReference>
<dbReference type="Gene3D" id="3.40.960.10">
    <property type="entry name" value="VSR Endonuclease"/>
    <property type="match status" value="1"/>
</dbReference>
<evidence type="ECO:0000313" key="2">
    <source>
        <dbReference type="EMBL" id="WCZ37695.1"/>
    </source>
</evidence>
<dbReference type="InterPro" id="IPR007569">
    <property type="entry name" value="DUF559"/>
</dbReference>
<reference evidence="2 3" key="1">
    <citation type="submission" date="2020-10" db="EMBL/GenBank/DDBJ databases">
        <title>Complete genome sequence of Corynebacterium jeddahense DSM 45997, type strain of Corynebacterium jeddahense.</title>
        <authorList>
            <person name="Busche T."/>
            <person name="Kalinowski J."/>
            <person name="Ruckert C."/>
        </authorList>
    </citation>
    <scope>NUCLEOTIDE SEQUENCE [LARGE SCALE GENOMIC DNA]</scope>
    <source>
        <strain evidence="2 3">DSM 45997</strain>
    </source>
</reference>
<gene>
    <name evidence="2" type="ORF">CJEDD_00295</name>
</gene>
<accession>A0ABY7UIH2</accession>
<dbReference type="EMBL" id="CP063194">
    <property type="protein sequence ID" value="WCZ37695.1"/>
    <property type="molecule type" value="Genomic_DNA"/>
</dbReference>
<keyword evidence="3" id="KW-1185">Reference proteome</keyword>
<evidence type="ECO:0000313" key="3">
    <source>
        <dbReference type="Proteomes" id="UP001218071"/>
    </source>
</evidence>
<protein>
    <recommendedName>
        <fullName evidence="1">DUF559 domain-containing protein</fullName>
    </recommendedName>
</protein>
<organism evidence="2 3">
    <name type="scientific">Corynebacterium jeddahense</name>
    <dbReference type="NCBI Taxonomy" id="1414719"/>
    <lineage>
        <taxon>Bacteria</taxon>
        <taxon>Bacillati</taxon>
        <taxon>Actinomycetota</taxon>
        <taxon>Actinomycetes</taxon>
        <taxon>Mycobacteriales</taxon>
        <taxon>Corynebacteriaceae</taxon>
        <taxon>Corynebacterium</taxon>
    </lineage>
</organism>
<dbReference type="RefSeq" id="WP_042406126.1">
    <property type="nucleotide sequence ID" value="NZ_CBYN010000028.1"/>
</dbReference>
<dbReference type="SUPFAM" id="SSF52980">
    <property type="entry name" value="Restriction endonuclease-like"/>
    <property type="match status" value="1"/>
</dbReference>
<dbReference type="Pfam" id="PF04480">
    <property type="entry name" value="DUF559"/>
    <property type="match status" value="1"/>
</dbReference>
<dbReference type="InterPro" id="IPR011335">
    <property type="entry name" value="Restrct_endonuc-II-like"/>
</dbReference>
<name>A0ABY7UIH2_9CORY</name>
<proteinExistence type="predicted"/>
<feature type="domain" description="DUF559" evidence="1">
    <location>
        <begin position="192"/>
        <end position="296"/>
    </location>
</feature>